<evidence type="ECO:0000313" key="12">
    <source>
        <dbReference type="EMBL" id="GCL61734.1"/>
    </source>
</evidence>
<name>A0A480AJA6_9BURK</name>
<evidence type="ECO:0000256" key="6">
    <source>
        <dbReference type="ARBA" id="ARBA00050943"/>
    </source>
</evidence>
<dbReference type="CDD" id="cd03445">
    <property type="entry name" value="Thioesterase_II_repeat2"/>
    <property type="match status" value="1"/>
</dbReference>
<dbReference type="GO" id="GO:0047617">
    <property type="term" value="F:fatty acyl-CoA hydrolase activity"/>
    <property type="evidence" value="ECO:0007669"/>
    <property type="project" value="UniProtKB-EC"/>
</dbReference>
<dbReference type="Pfam" id="PF02551">
    <property type="entry name" value="Acyl_CoA_thio"/>
    <property type="match status" value="1"/>
</dbReference>
<dbReference type="InterPro" id="IPR029069">
    <property type="entry name" value="HotDog_dom_sf"/>
</dbReference>
<keyword evidence="3" id="KW-0378">Hydrolase</keyword>
<dbReference type="GO" id="GO:0009062">
    <property type="term" value="P:fatty acid catabolic process"/>
    <property type="evidence" value="ECO:0007669"/>
    <property type="project" value="TreeGrafter"/>
</dbReference>
<evidence type="ECO:0000256" key="7">
    <source>
        <dbReference type="ARBA" id="ARBA00071120"/>
    </source>
</evidence>
<protein>
    <recommendedName>
        <fullName evidence="7">Acyl-CoA thioesterase 2</fullName>
        <ecNumber evidence="5">3.1.2.20</ecNumber>
    </recommendedName>
    <alternativeName>
        <fullName evidence="8">Thioesterase II</fullName>
    </alternativeName>
</protein>
<dbReference type="GO" id="GO:0005829">
    <property type="term" value="C:cytosol"/>
    <property type="evidence" value="ECO:0007669"/>
    <property type="project" value="TreeGrafter"/>
</dbReference>
<dbReference type="InterPro" id="IPR049449">
    <property type="entry name" value="TesB_ACOT8-like_N"/>
</dbReference>
<evidence type="ECO:0000313" key="13">
    <source>
        <dbReference type="Proteomes" id="UP000301751"/>
    </source>
</evidence>
<dbReference type="InterPro" id="IPR025652">
    <property type="entry name" value="TesB_C"/>
</dbReference>
<dbReference type="Proteomes" id="UP000301751">
    <property type="component" value="Unassembled WGS sequence"/>
</dbReference>
<dbReference type="FunFam" id="2.40.160.210:FF:000001">
    <property type="entry name" value="Acyl-CoA thioesterase II"/>
    <property type="match status" value="1"/>
</dbReference>
<dbReference type="AlphaFoldDB" id="A0A480AJA6"/>
<dbReference type="EMBL" id="BJCL01000002">
    <property type="protein sequence ID" value="GCL61734.1"/>
    <property type="molecule type" value="Genomic_DNA"/>
</dbReference>
<dbReference type="CDD" id="cd03444">
    <property type="entry name" value="Thioesterase_II_repeat1"/>
    <property type="match status" value="1"/>
</dbReference>
<dbReference type="PANTHER" id="PTHR11066">
    <property type="entry name" value="ACYL-COA THIOESTERASE"/>
    <property type="match status" value="1"/>
</dbReference>
<dbReference type="InterPro" id="IPR003703">
    <property type="entry name" value="Acyl_CoA_thio"/>
</dbReference>
<dbReference type="Gene3D" id="2.40.160.210">
    <property type="entry name" value="Acyl-CoA thioesterase, double hotdog domain"/>
    <property type="match status" value="1"/>
</dbReference>
<dbReference type="OrthoDB" id="9781019at2"/>
<accession>A0A480AJA6</accession>
<evidence type="ECO:0000256" key="5">
    <source>
        <dbReference type="ARBA" id="ARBA00038894"/>
    </source>
</evidence>
<comment type="caution">
    <text evidence="12">The sequence shown here is derived from an EMBL/GenBank/DDBJ whole genome shotgun (WGS) entry which is preliminary data.</text>
</comment>
<dbReference type="NCBIfam" id="TIGR00189">
    <property type="entry name" value="tesB"/>
    <property type="match status" value="1"/>
</dbReference>
<evidence type="ECO:0000256" key="3">
    <source>
        <dbReference type="ARBA" id="ARBA00022801"/>
    </source>
</evidence>
<evidence type="ECO:0000259" key="11">
    <source>
        <dbReference type="Pfam" id="PF13622"/>
    </source>
</evidence>
<keyword evidence="4" id="KW-0443">Lipid metabolism</keyword>
<dbReference type="EC" id="3.1.2.20" evidence="5"/>
<gene>
    <name evidence="12" type="primary">tesB</name>
    <name evidence="12" type="ORF">AQPW35_08150</name>
</gene>
<dbReference type="InterPro" id="IPR042171">
    <property type="entry name" value="Acyl-CoA_hotdog"/>
</dbReference>
<evidence type="ECO:0000256" key="9">
    <source>
        <dbReference type="SAM" id="MobiDB-lite"/>
    </source>
</evidence>
<comment type="subunit">
    <text evidence="2">Homotetramer.</text>
</comment>
<evidence type="ECO:0000256" key="2">
    <source>
        <dbReference type="ARBA" id="ARBA00011881"/>
    </source>
</evidence>
<evidence type="ECO:0000256" key="4">
    <source>
        <dbReference type="ARBA" id="ARBA00023098"/>
    </source>
</evidence>
<keyword evidence="13" id="KW-1185">Reference proteome</keyword>
<proteinExistence type="inferred from homology"/>
<feature type="domain" description="Acyl-CoA thioesterase-like N-terminal HotDog" evidence="11">
    <location>
        <begin position="49"/>
        <end position="129"/>
    </location>
</feature>
<organism evidence="12 13">
    <name type="scientific">Pseudaquabacterium pictum</name>
    <dbReference type="NCBI Taxonomy" id="2315236"/>
    <lineage>
        <taxon>Bacteria</taxon>
        <taxon>Pseudomonadati</taxon>
        <taxon>Pseudomonadota</taxon>
        <taxon>Betaproteobacteria</taxon>
        <taxon>Burkholderiales</taxon>
        <taxon>Sphaerotilaceae</taxon>
        <taxon>Pseudaquabacterium</taxon>
    </lineage>
</organism>
<reference evidence="13" key="1">
    <citation type="submission" date="2019-03" db="EMBL/GenBank/DDBJ databases">
        <title>Aquabacterium pictum sp.nov., the first bacteriochlorophyll a-containing freshwater bacterium in the genus Aquabacterium of the class Betaproteobacteria.</title>
        <authorList>
            <person name="Hirose S."/>
            <person name="Tank M."/>
            <person name="Hara E."/>
            <person name="Tamaki H."/>
            <person name="Takaichi S."/>
            <person name="Haruta S."/>
            <person name="Hanada S."/>
        </authorList>
    </citation>
    <scope>NUCLEOTIDE SEQUENCE [LARGE SCALE GENOMIC DNA]</scope>
    <source>
        <strain evidence="13">W35</strain>
    </source>
</reference>
<evidence type="ECO:0000256" key="1">
    <source>
        <dbReference type="ARBA" id="ARBA00006538"/>
    </source>
</evidence>
<feature type="region of interest" description="Disordered" evidence="9">
    <location>
        <begin position="131"/>
        <end position="153"/>
    </location>
</feature>
<feature type="domain" description="Acyl-CoA thioesterase 2 C-terminal" evidence="10">
    <location>
        <begin position="186"/>
        <end position="301"/>
    </location>
</feature>
<dbReference type="GO" id="GO:0006637">
    <property type="term" value="P:acyl-CoA metabolic process"/>
    <property type="evidence" value="ECO:0007669"/>
    <property type="project" value="InterPro"/>
</dbReference>
<dbReference type="RefSeq" id="WP_137731511.1">
    <property type="nucleotide sequence ID" value="NZ_BJCL01000002.1"/>
</dbReference>
<evidence type="ECO:0000256" key="8">
    <source>
        <dbReference type="ARBA" id="ARBA00079653"/>
    </source>
</evidence>
<dbReference type="PANTHER" id="PTHR11066:SF34">
    <property type="entry name" value="ACYL-COENZYME A THIOESTERASE 8"/>
    <property type="match status" value="1"/>
</dbReference>
<comment type="similarity">
    <text evidence="1">Belongs to the C/M/P thioester hydrolase family.</text>
</comment>
<evidence type="ECO:0000259" key="10">
    <source>
        <dbReference type="Pfam" id="PF02551"/>
    </source>
</evidence>
<dbReference type="SUPFAM" id="SSF54637">
    <property type="entry name" value="Thioesterase/thiol ester dehydrase-isomerase"/>
    <property type="match status" value="2"/>
</dbReference>
<dbReference type="Pfam" id="PF13622">
    <property type="entry name" value="4HBT_3"/>
    <property type="match status" value="1"/>
</dbReference>
<sequence>MSDDSTPAATPIADGDFDTDTQRALHDLVDLLRLEPLEHNLFRGQSRDNGGQAVFGGQVLGQALMAAGRTVDPAHQVHSLHGYFLRAGDKTQPIVYDVDRIRDGASFTTRRVVAIQHGQAIFHMSASFQKREDGPTHQDTMPAAPPPEGFEDDHLRDRRLIDRMPAWRQQYLRQAQPVHMRAVNPINAFAPQPLPAQALHWMRAAHPLPDDPLIHQALLAYASDWSLMSVAMRPHALSWQQGNVQGVSLDHAMWFHRDFRFDEWLLYQSDSPSLSGARGFCRGSLWRRDGTLVASVAQEGLIRIRRPKPAD</sequence>
<comment type="catalytic activity">
    <reaction evidence="6">
        <text>a fatty acyl-CoA + H2O = a fatty acid + CoA + H(+)</text>
        <dbReference type="Rhea" id="RHEA:16781"/>
        <dbReference type="ChEBI" id="CHEBI:15377"/>
        <dbReference type="ChEBI" id="CHEBI:15378"/>
        <dbReference type="ChEBI" id="CHEBI:28868"/>
        <dbReference type="ChEBI" id="CHEBI:57287"/>
        <dbReference type="ChEBI" id="CHEBI:77636"/>
        <dbReference type="EC" id="3.1.2.20"/>
    </reaction>
    <physiologicalReaction direction="left-to-right" evidence="6">
        <dbReference type="Rhea" id="RHEA:16782"/>
    </physiologicalReaction>
</comment>